<dbReference type="GO" id="GO:0003964">
    <property type="term" value="F:RNA-directed DNA polymerase activity"/>
    <property type="evidence" value="ECO:0007669"/>
    <property type="project" value="UniProtKB-EC"/>
</dbReference>
<keyword evidence="5" id="KW-0378">Hydrolase</keyword>
<dbReference type="SUPFAM" id="SSF50630">
    <property type="entry name" value="Acid proteases"/>
    <property type="match status" value="1"/>
</dbReference>
<dbReference type="PANTHER" id="PTHR37984:SF5">
    <property type="entry name" value="PROTEIN NYNRIN-LIKE"/>
    <property type="match status" value="1"/>
</dbReference>
<dbReference type="InterPro" id="IPR034122">
    <property type="entry name" value="Retropepsin-like_bacterial"/>
</dbReference>
<evidence type="ECO:0000256" key="3">
    <source>
        <dbReference type="ARBA" id="ARBA00022695"/>
    </source>
</evidence>
<dbReference type="PANTHER" id="PTHR37984">
    <property type="entry name" value="PROTEIN CBG26694"/>
    <property type="match status" value="1"/>
</dbReference>
<keyword evidence="6" id="KW-0863">Zinc-finger</keyword>
<keyword evidence="9" id="KW-1185">Reference proteome</keyword>
<organism evidence="9 10">
    <name type="scientific">Strongyloides papillosus</name>
    <name type="common">Intestinal threadworm</name>
    <dbReference type="NCBI Taxonomy" id="174720"/>
    <lineage>
        <taxon>Eukaryota</taxon>
        <taxon>Metazoa</taxon>
        <taxon>Ecdysozoa</taxon>
        <taxon>Nematoda</taxon>
        <taxon>Chromadorea</taxon>
        <taxon>Rhabditida</taxon>
        <taxon>Tylenchina</taxon>
        <taxon>Panagrolaimomorpha</taxon>
        <taxon>Strongyloidoidea</taxon>
        <taxon>Strongyloididae</taxon>
        <taxon>Strongyloides</taxon>
    </lineage>
</organism>
<feature type="region of interest" description="Disordered" evidence="7">
    <location>
        <begin position="1"/>
        <end position="52"/>
    </location>
</feature>
<evidence type="ECO:0000256" key="7">
    <source>
        <dbReference type="SAM" id="MobiDB-lite"/>
    </source>
</evidence>
<sequence length="786" mass="89785">VEKKESKFGKYYDGFDRYDPPGEGRSGYSNNGRQSPNSSGRDRYRYNRKVDKNNRDNSLLQQMISGLGLAVNLDKFTGEDEAFSVWLTRFEALCRVRKIGPEDKAAVLIMHLAKNPARDIATRIELQLDYYKLVDYLNENYKGAMNENAARARLDMLTIKKPEDIRKVGSEISTLVDIIEKDSNLKERFRKKLYKLADLVPASIRGTLKYGGCCDTFELAMVVAEDLWRINDEVKRTRPGTVEKERKNSKSGDREFNDSCFKCGVKGHRAKECKKESSLQVSSVNISKLNKLSRVPIIPMTVDGISIHAMLDTGASISVMSKKLGETLKVPVEKKKMLAATLGSGKWIVYRAKVCNKLKMGKDEEVKVKCFVSGEEFRNYDMILGTDVLSKVKLTVDMKNDKVVINDEVIKLCMKNEDNELIVNSVYSLISPEDKSYKEDIVKEMPKVDQGNETTMGLQVLNVDEDLTIKDREKFELTKDLKVCTGEKDEIEKPSDDEKENELPRGEVEKENIDRNLDLNVVKDLPSLKKLYFGTDSCFDKITIEEQLRDPWIREIYNEKKFENRKVEVLNGQIMIEDLTGEGYVVLIPKLHVGKVLNISHNLSGHYNSSKVYERLKNSCYWKGMLDDIVLYVKRCKKCGRRSNRFAKGCYGRSCRTSLNVRLGKQTNPLVDKDVARWTSTKNAEKAPAKVKENMVKKRGSAYDKRKVEEYSTYDKENMVKNGGHANDKRKVDEYSMYDKGKLVDIRRPPFSKSEKVVADLGSKLKSHKGTKGRCCLVHKLDVKRV</sequence>
<dbReference type="GO" id="GO:0004519">
    <property type="term" value="F:endonuclease activity"/>
    <property type="evidence" value="ECO:0007669"/>
    <property type="project" value="UniProtKB-KW"/>
</dbReference>
<evidence type="ECO:0000256" key="5">
    <source>
        <dbReference type="ARBA" id="ARBA00022759"/>
    </source>
</evidence>
<keyword evidence="6" id="KW-0862">Zinc</keyword>
<feature type="compositionally biased region" description="Polar residues" evidence="7">
    <location>
        <begin position="27"/>
        <end position="39"/>
    </location>
</feature>
<keyword evidence="4" id="KW-0540">Nuclease</keyword>
<keyword evidence="6" id="KW-0479">Metal-binding</keyword>
<dbReference type="InterPro" id="IPR001969">
    <property type="entry name" value="Aspartic_peptidase_AS"/>
</dbReference>
<keyword evidence="2" id="KW-0808">Transferase</keyword>
<dbReference type="InterPro" id="IPR041588">
    <property type="entry name" value="Integrase_H2C2"/>
</dbReference>
<evidence type="ECO:0000256" key="2">
    <source>
        <dbReference type="ARBA" id="ARBA00022679"/>
    </source>
</evidence>
<protein>
    <recommendedName>
        <fullName evidence="1">RNA-directed DNA polymerase</fullName>
        <ecNumber evidence="1">2.7.7.49</ecNumber>
    </recommendedName>
</protein>
<proteinExistence type="predicted"/>
<dbReference type="CDD" id="cd05483">
    <property type="entry name" value="retropepsin_like_bacteria"/>
    <property type="match status" value="1"/>
</dbReference>
<dbReference type="InterPro" id="IPR036875">
    <property type="entry name" value="Znf_CCHC_sf"/>
</dbReference>
<dbReference type="Proteomes" id="UP000046392">
    <property type="component" value="Unplaced"/>
</dbReference>
<dbReference type="Pfam" id="PF13975">
    <property type="entry name" value="gag-asp_proteas"/>
    <property type="match status" value="1"/>
</dbReference>
<keyword evidence="5" id="KW-0255">Endonuclease</keyword>
<dbReference type="EC" id="2.7.7.49" evidence="1"/>
<keyword evidence="3" id="KW-0548">Nucleotidyltransferase</keyword>
<feature type="compositionally biased region" description="Basic and acidic residues" evidence="7">
    <location>
        <begin position="1"/>
        <end position="22"/>
    </location>
</feature>
<dbReference type="Gene3D" id="2.40.70.10">
    <property type="entry name" value="Acid Proteases"/>
    <property type="match status" value="1"/>
</dbReference>
<dbReference type="PROSITE" id="PS50158">
    <property type="entry name" value="ZF_CCHC"/>
    <property type="match status" value="1"/>
</dbReference>
<dbReference type="Pfam" id="PF17921">
    <property type="entry name" value="Integrase_H2C2"/>
    <property type="match status" value="1"/>
</dbReference>
<dbReference type="GO" id="GO:0008270">
    <property type="term" value="F:zinc ion binding"/>
    <property type="evidence" value="ECO:0007669"/>
    <property type="project" value="UniProtKB-KW"/>
</dbReference>
<evidence type="ECO:0000313" key="10">
    <source>
        <dbReference type="WBParaSite" id="SPAL_0001232900.1"/>
    </source>
</evidence>
<dbReference type="InterPro" id="IPR050951">
    <property type="entry name" value="Retrovirus_Pol_polyprotein"/>
</dbReference>
<evidence type="ECO:0000256" key="6">
    <source>
        <dbReference type="PROSITE-ProRule" id="PRU00047"/>
    </source>
</evidence>
<dbReference type="GO" id="GO:0004190">
    <property type="term" value="F:aspartic-type endopeptidase activity"/>
    <property type="evidence" value="ECO:0007669"/>
    <property type="project" value="InterPro"/>
</dbReference>
<evidence type="ECO:0000256" key="4">
    <source>
        <dbReference type="ARBA" id="ARBA00022722"/>
    </source>
</evidence>
<dbReference type="Pfam" id="PF00098">
    <property type="entry name" value="zf-CCHC"/>
    <property type="match status" value="1"/>
</dbReference>
<dbReference type="WBParaSite" id="SPAL_0001232900.1">
    <property type="protein sequence ID" value="SPAL_0001232900.1"/>
    <property type="gene ID" value="SPAL_0001232900"/>
</dbReference>
<name>A0A0N5C2X2_STREA</name>
<dbReference type="AlphaFoldDB" id="A0A0N5C2X2"/>
<evidence type="ECO:0000313" key="9">
    <source>
        <dbReference type="Proteomes" id="UP000046392"/>
    </source>
</evidence>
<dbReference type="InterPro" id="IPR001878">
    <property type="entry name" value="Znf_CCHC"/>
</dbReference>
<dbReference type="GO" id="GO:0006508">
    <property type="term" value="P:proteolysis"/>
    <property type="evidence" value="ECO:0007669"/>
    <property type="project" value="InterPro"/>
</dbReference>
<evidence type="ECO:0000256" key="1">
    <source>
        <dbReference type="ARBA" id="ARBA00012493"/>
    </source>
</evidence>
<dbReference type="InterPro" id="IPR021109">
    <property type="entry name" value="Peptidase_aspartic_dom_sf"/>
</dbReference>
<dbReference type="STRING" id="174720.A0A0N5C2X2"/>
<evidence type="ECO:0000259" key="8">
    <source>
        <dbReference type="PROSITE" id="PS50158"/>
    </source>
</evidence>
<feature type="domain" description="CCHC-type" evidence="8">
    <location>
        <begin position="260"/>
        <end position="275"/>
    </location>
</feature>
<dbReference type="Gene3D" id="1.10.340.70">
    <property type="match status" value="1"/>
</dbReference>
<dbReference type="GO" id="GO:0019899">
    <property type="term" value="F:enzyme binding"/>
    <property type="evidence" value="ECO:0007669"/>
    <property type="project" value="UniProtKB-ARBA"/>
</dbReference>
<dbReference type="GO" id="GO:0003676">
    <property type="term" value="F:nucleic acid binding"/>
    <property type="evidence" value="ECO:0007669"/>
    <property type="project" value="InterPro"/>
</dbReference>
<reference evidence="10" key="1">
    <citation type="submission" date="2017-02" db="UniProtKB">
        <authorList>
            <consortium name="WormBaseParasite"/>
        </authorList>
    </citation>
    <scope>IDENTIFICATION</scope>
</reference>
<dbReference type="PROSITE" id="PS00141">
    <property type="entry name" value="ASP_PROTEASE"/>
    <property type="match status" value="1"/>
</dbReference>
<feature type="compositionally biased region" description="Basic and acidic residues" evidence="7">
    <location>
        <begin position="40"/>
        <end position="52"/>
    </location>
</feature>
<dbReference type="SMART" id="SM00343">
    <property type="entry name" value="ZnF_C2HC"/>
    <property type="match status" value="1"/>
</dbReference>
<dbReference type="SUPFAM" id="SSF57756">
    <property type="entry name" value="Retrovirus zinc finger-like domains"/>
    <property type="match status" value="1"/>
</dbReference>
<accession>A0A0N5C2X2</accession>